<dbReference type="EMBL" id="UFSZ01000001">
    <property type="protein sequence ID" value="SUV17064.1"/>
    <property type="molecule type" value="Genomic_DNA"/>
</dbReference>
<dbReference type="InterPro" id="IPR029055">
    <property type="entry name" value="Ntn_hydrolases_N"/>
</dbReference>
<evidence type="ECO:0000313" key="5">
    <source>
        <dbReference type="EMBL" id="SUV17064.1"/>
    </source>
</evidence>
<name>A0A2S0K147_LYSSH</name>
<dbReference type="Gene3D" id="3.60.60.10">
    <property type="entry name" value="Penicillin V Acylase, Chain A"/>
    <property type="match status" value="1"/>
</dbReference>
<sequence length="338" mass="37513">MLGCSSLSIRTTDDKSLFARTMDFTMEPDSKVIIVPRNYGIRLLEKENVVINNSYAFVGMGSTDITSPVLYDGVNEKGLMGAMLYYATFATYADEPKKGTRGINPVYVISQVLGNCVTVDDVIEKLTSYTLLNEANIILGFAPPLHYTFTDASGESIVIEPDKTGITIHRKTIGVMTNSPGYEWHQTNLRAYIGVTPNPPQDIMMGDLDLTPFGQGAGGLGLPGDFTPSARFLRVAYWKKYTEKAKNETEGVTNLFHILSSVNIPKGVVLTNEGKTDYTIYTSAMCAQSKNYYFKLYDNSRISAVSLMAENLNSQDLITFEWDRKQDIKQLNQVNVMS</sequence>
<dbReference type="RefSeq" id="WP_024361838.1">
    <property type="nucleotide sequence ID" value="NZ_BJNS01000007.1"/>
</dbReference>
<dbReference type="Pfam" id="PF02275">
    <property type="entry name" value="CBAH"/>
    <property type="match status" value="1"/>
</dbReference>
<dbReference type="SUPFAM" id="SSF56235">
    <property type="entry name" value="N-terminal nucleophile aminohydrolases (Ntn hydrolases)"/>
    <property type="match status" value="1"/>
</dbReference>
<evidence type="ECO:0000313" key="6">
    <source>
        <dbReference type="Proteomes" id="UP000238825"/>
    </source>
</evidence>
<feature type="domain" description="Choloylglycine hydrolase/NAAA C-terminal" evidence="3">
    <location>
        <begin position="4"/>
        <end position="320"/>
    </location>
</feature>
<dbReference type="PANTHER" id="PTHR35527">
    <property type="entry name" value="CHOLOYLGLYCINE HYDROLASE"/>
    <property type="match status" value="1"/>
</dbReference>
<keyword evidence="2 5" id="KW-0378">Hydrolase</keyword>
<reference evidence="4 6" key="1">
    <citation type="submission" date="2017-03" db="EMBL/GenBank/DDBJ databases">
        <title>The whole genome sequencing and assembly of Lysinibacillus sphaericus DSM 28T strain.</title>
        <authorList>
            <person name="Lee Y.-J."/>
            <person name="Yi H."/>
            <person name="Bahn Y.-S."/>
            <person name="Kim J.F."/>
            <person name="Lee D.-W."/>
        </authorList>
    </citation>
    <scope>NUCLEOTIDE SEQUENCE [LARGE SCALE GENOMIC DNA]</scope>
    <source>
        <strain evidence="4 6">DSM 28</strain>
    </source>
</reference>
<evidence type="ECO:0000256" key="1">
    <source>
        <dbReference type="ARBA" id="ARBA00006625"/>
    </source>
</evidence>
<dbReference type="GO" id="GO:0008953">
    <property type="term" value="F:penicillin amidase activity"/>
    <property type="evidence" value="ECO:0007669"/>
    <property type="project" value="UniProtKB-EC"/>
</dbReference>
<dbReference type="SMR" id="A0A2S0K147"/>
<reference evidence="5 7" key="2">
    <citation type="submission" date="2018-06" db="EMBL/GenBank/DDBJ databases">
        <authorList>
            <consortium name="Pathogen Informatics"/>
            <person name="Doyle S."/>
        </authorList>
    </citation>
    <scope>NUCLEOTIDE SEQUENCE [LARGE SCALE GENOMIC DNA]</scope>
    <source>
        <strain evidence="5 7">NCTC10338</strain>
    </source>
</reference>
<proteinExistence type="inferred from homology"/>
<dbReference type="InterPro" id="IPR052193">
    <property type="entry name" value="Peptidase_C59"/>
</dbReference>
<evidence type="ECO:0000313" key="7">
    <source>
        <dbReference type="Proteomes" id="UP000255295"/>
    </source>
</evidence>
<dbReference type="Proteomes" id="UP000255295">
    <property type="component" value="Unassembled WGS sequence"/>
</dbReference>
<evidence type="ECO:0000313" key="4">
    <source>
        <dbReference type="EMBL" id="AVK97077.1"/>
    </source>
</evidence>
<dbReference type="EMBL" id="CP019980">
    <property type="protein sequence ID" value="AVK97077.1"/>
    <property type="molecule type" value="Genomic_DNA"/>
</dbReference>
<dbReference type="EC" id="3.5.1.11" evidence="5"/>
<dbReference type="PANTHER" id="PTHR35527:SF2">
    <property type="entry name" value="HYDROLASE"/>
    <property type="match status" value="1"/>
</dbReference>
<dbReference type="Proteomes" id="UP000238825">
    <property type="component" value="Chromosome"/>
</dbReference>
<dbReference type="InterPro" id="IPR029132">
    <property type="entry name" value="CBAH/NAAA_C"/>
</dbReference>
<evidence type="ECO:0000259" key="3">
    <source>
        <dbReference type="Pfam" id="PF02275"/>
    </source>
</evidence>
<comment type="similarity">
    <text evidence="1">Belongs to the peptidase C59 family.</text>
</comment>
<protein>
    <submittedName>
        <fullName evidence="5">Hydrolase</fullName>
        <ecNumber evidence="5">3.5.1.11</ecNumber>
    </submittedName>
    <submittedName>
        <fullName evidence="4">Penicillin acylase</fullName>
    </submittedName>
</protein>
<dbReference type="AlphaFoldDB" id="A0A2S0K147"/>
<gene>
    <name evidence="5" type="primary">yxeI</name>
    <name evidence="4" type="ORF">LS41612_12785</name>
    <name evidence="5" type="ORF">NCTC10338_02151</name>
</gene>
<organism evidence="4 6">
    <name type="scientific">Lysinibacillus sphaericus</name>
    <name type="common">Bacillus sphaericus</name>
    <dbReference type="NCBI Taxonomy" id="1421"/>
    <lineage>
        <taxon>Bacteria</taxon>
        <taxon>Bacillati</taxon>
        <taxon>Bacillota</taxon>
        <taxon>Bacilli</taxon>
        <taxon>Bacillales</taxon>
        <taxon>Bacillaceae</taxon>
        <taxon>Lysinibacillus</taxon>
    </lineage>
</organism>
<dbReference type="GeneID" id="48277075"/>
<accession>A0A2S0K147</accession>
<evidence type="ECO:0000256" key="2">
    <source>
        <dbReference type="ARBA" id="ARBA00022801"/>
    </source>
</evidence>
<dbReference type="CDD" id="cd00542">
    <property type="entry name" value="Ntn_PVA"/>
    <property type="match status" value="1"/>
</dbReference>